<gene>
    <name evidence="2" type="ORF">QH948_06875</name>
</gene>
<accession>A0ABY8Q2F2</accession>
<feature type="domain" description="YdhG-like" evidence="1">
    <location>
        <begin position="20"/>
        <end position="113"/>
    </location>
</feature>
<evidence type="ECO:0000259" key="1">
    <source>
        <dbReference type="Pfam" id="PF08818"/>
    </source>
</evidence>
<dbReference type="Gene3D" id="3.90.1150.200">
    <property type="match status" value="1"/>
</dbReference>
<proteinExistence type="predicted"/>
<keyword evidence="3" id="KW-1185">Reference proteome</keyword>
<dbReference type="EMBL" id="CP123967">
    <property type="protein sequence ID" value="WGT48457.1"/>
    <property type="molecule type" value="Genomic_DNA"/>
</dbReference>
<protein>
    <submittedName>
        <fullName evidence="2">DUF1801 domain-containing protein</fullName>
    </submittedName>
</protein>
<evidence type="ECO:0000313" key="2">
    <source>
        <dbReference type="EMBL" id="WGT48457.1"/>
    </source>
</evidence>
<reference evidence="2 3" key="1">
    <citation type="journal article" date="2008" name="Int. J. Syst. Evol. Microbiol.">
        <title>Tessaracoccus flavescens sp. nov., isolated from marine sediment.</title>
        <authorList>
            <person name="Lee D.W."/>
            <person name="Lee S.D."/>
        </authorList>
    </citation>
    <scope>NUCLEOTIDE SEQUENCE [LARGE SCALE GENOMIC DNA]</scope>
    <source>
        <strain evidence="2 3">T21</strain>
    </source>
</reference>
<evidence type="ECO:0000313" key="3">
    <source>
        <dbReference type="Proteomes" id="UP001244136"/>
    </source>
</evidence>
<dbReference type="SUPFAM" id="SSF159888">
    <property type="entry name" value="YdhG-like"/>
    <property type="match status" value="1"/>
</dbReference>
<sequence length="119" mass="12775">MARVSSAHDEYIARAPERFRPILRELRGCVAAALPEADEVMGYGMPGFSIAGVTVVGYAAFSRQCGLYLPAEAITGQAESLTAAGLKRSKTGVTFTVARPIPDDLLDRLLRSARRHLGV</sequence>
<dbReference type="RefSeq" id="WP_281146083.1">
    <property type="nucleotide sequence ID" value="NZ_CP123967.1"/>
</dbReference>
<dbReference type="Pfam" id="PF08818">
    <property type="entry name" value="DUF1801"/>
    <property type="match status" value="1"/>
</dbReference>
<organism evidence="2 3">
    <name type="scientific">Tessaracoccus lacteus</name>
    <dbReference type="NCBI Taxonomy" id="3041766"/>
    <lineage>
        <taxon>Bacteria</taxon>
        <taxon>Bacillati</taxon>
        <taxon>Actinomycetota</taxon>
        <taxon>Actinomycetes</taxon>
        <taxon>Propionibacteriales</taxon>
        <taxon>Propionibacteriaceae</taxon>
        <taxon>Tessaracoccus</taxon>
    </lineage>
</organism>
<name>A0ABY8Q2F2_9ACTN</name>
<dbReference type="Proteomes" id="UP001244136">
    <property type="component" value="Chromosome"/>
</dbReference>
<dbReference type="InterPro" id="IPR014922">
    <property type="entry name" value="YdhG-like"/>
</dbReference>